<name>A0A2C6LF07_9APIC</name>
<keyword evidence="2" id="KW-0378">Hydrolase</keyword>
<dbReference type="Proteomes" id="UP000221165">
    <property type="component" value="Unassembled WGS sequence"/>
</dbReference>
<protein>
    <submittedName>
        <fullName evidence="4">Septum formation protein maf</fullName>
    </submittedName>
</protein>
<evidence type="ECO:0000313" key="5">
    <source>
        <dbReference type="Proteomes" id="UP000221165"/>
    </source>
</evidence>
<dbReference type="RefSeq" id="XP_067927615.1">
    <property type="nucleotide sequence ID" value="XM_068060382.1"/>
</dbReference>
<accession>A0A2C6LF07</accession>
<dbReference type="PANTHER" id="PTHR43213:SF5">
    <property type="entry name" value="BIFUNCTIONAL DTTP_UTP PYROPHOSPHATASE_METHYLTRANSFERASE PROTEIN-RELATED"/>
    <property type="match status" value="1"/>
</dbReference>
<evidence type="ECO:0000256" key="1">
    <source>
        <dbReference type="ARBA" id="ARBA00001968"/>
    </source>
</evidence>
<gene>
    <name evidence="4" type="ORF">CSUI_000148</name>
</gene>
<feature type="compositionally biased region" description="Basic and acidic residues" evidence="3">
    <location>
        <begin position="129"/>
        <end position="151"/>
    </location>
</feature>
<dbReference type="EMBL" id="MIGC01000072">
    <property type="protein sequence ID" value="PHJ25969.1"/>
    <property type="molecule type" value="Genomic_DNA"/>
</dbReference>
<dbReference type="InterPro" id="IPR003697">
    <property type="entry name" value="Maf-like"/>
</dbReference>
<dbReference type="AlphaFoldDB" id="A0A2C6LF07"/>
<dbReference type="HAMAP" id="MF_00528">
    <property type="entry name" value="Maf"/>
    <property type="match status" value="1"/>
</dbReference>
<feature type="region of interest" description="Disordered" evidence="3">
    <location>
        <begin position="44"/>
        <end position="81"/>
    </location>
</feature>
<reference evidence="4 5" key="1">
    <citation type="journal article" date="2017" name="Int. J. Parasitol.">
        <title>The genome of the protozoan parasite Cystoisospora suis and a reverse vaccinology approach to identify vaccine candidates.</title>
        <authorList>
            <person name="Palmieri N."/>
            <person name="Shrestha A."/>
            <person name="Ruttkowski B."/>
            <person name="Beck T."/>
            <person name="Vogl C."/>
            <person name="Tomley F."/>
            <person name="Blake D.P."/>
            <person name="Joachim A."/>
        </authorList>
    </citation>
    <scope>NUCLEOTIDE SEQUENCE [LARGE SCALE GENOMIC DNA]</scope>
    <source>
        <strain evidence="4 5">Wien I</strain>
    </source>
</reference>
<dbReference type="PANTHER" id="PTHR43213">
    <property type="entry name" value="BIFUNCTIONAL DTTP/UTP PYROPHOSPHATASE/METHYLTRANSFERASE PROTEIN-RELATED"/>
    <property type="match status" value="1"/>
</dbReference>
<sequence length="390" mass="41147">MGDLTGIAARTKAAASAPPYSQASSSCATSQAVASLLPILPLFQGPESRDGRHGENCSSSGLNENGGRGNDVSNVRQSQQSSLETCQDASSECVSSSPVVLASASARRIELCRTLLGLQVESIPSSFESNRDFERPSRRRGIDGVKTEDSAGRCSEVTDEETEFLLLALEGGCGAQVSATHERTSWPAKEYALKSANGKARSVAEGLWKELGEVSSPAPSSHVPFHSPSTAASLSASSCCSSSLLPSPGTSSLPARCVVIGADTIIELDGEVLEKPADISDARRTLETLSGRSHEVHTAVCIYTRRNGWNRPASAFVETTHVTFMPLSEADIEAYLRTGESMDKAGSYGVQGAAGQFVSRIEGCYFNVVGLPVQKLSSALASLWRRQAIV</sequence>
<proteinExistence type="inferred from homology"/>
<dbReference type="GeneID" id="94423593"/>
<evidence type="ECO:0000256" key="2">
    <source>
        <dbReference type="ARBA" id="ARBA00022801"/>
    </source>
</evidence>
<dbReference type="Pfam" id="PF02545">
    <property type="entry name" value="Maf"/>
    <property type="match status" value="1"/>
</dbReference>
<dbReference type="OrthoDB" id="331815at2759"/>
<evidence type="ECO:0000256" key="3">
    <source>
        <dbReference type="SAM" id="MobiDB-lite"/>
    </source>
</evidence>
<comment type="cofactor">
    <cofactor evidence="1">
        <name>a divalent metal cation</name>
        <dbReference type="ChEBI" id="CHEBI:60240"/>
    </cofactor>
</comment>
<feature type="region of interest" description="Disordered" evidence="3">
    <location>
        <begin position="128"/>
        <end position="154"/>
    </location>
</feature>
<keyword evidence="5" id="KW-1185">Reference proteome</keyword>
<organism evidence="4 5">
    <name type="scientific">Cystoisospora suis</name>
    <dbReference type="NCBI Taxonomy" id="483139"/>
    <lineage>
        <taxon>Eukaryota</taxon>
        <taxon>Sar</taxon>
        <taxon>Alveolata</taxon>
        <taxon>Apicomplexa</taxon>
        <taxon>Conoidasida</taxon>
        <taxon>Coccidia</taxon>
        <taxon>Eucoccidiorida</taxon>
        <taxon>Eimeriorina</taxon>
        <taxon>Sarcocystidae</taxon>
        <taxon>Cystoisospora</taxon>
    </lineage>
</organism>
<dbReference type="CDD" id="cd00555">
    <property type="entry name" value="Maf"/>
    <property type="match status" value="1"/>
</dbReference>
<dbReference type="GO" id="GO:0047429">
    <property type="term" value="F:nucleoside triphosphate diphosphatase activity"/>
    <property type="evidence" value="ECO:0007669"/>
    <property type="project" value="InterPro"/>
</dbReference>
<dbReference type="InterPro" id="IPR029001">
    <property type="entry name" value="ITPase-like_fam"/>
</dbReference>
<feature type="compositionally biased region" description="Polar residues" evidence="3">
    <location>
        <begin position="71"/>
        <end position="81"/>
    </location>
</feature>
<dbReference type="Gene3D" id="3.90.950.10">
    <property type="match status" value="1"/>
</dbReference>
<comment type="caution">
    <text evidence="4">The sequence shown here is derived from an EMBL/GenBank/DDBJ whole genome shotgun (WGS) entry which is preliminary data.</text>
</comment>
<dbReference type="VEuPathDB" id="ToxoDB:CSUI_000148"/>
<evidence type="ECO:0000313" key="4">
    <source>
        <dbReference type="EMBL" id="PHJ25969.1"/>
    </source>
</evidence>
<dbReference type="SUPFAM" id="SSF52972">
    <property type="entry name" value="ITPase-like"/>
    <property type="match status" value="1"/>
</dbReference>